<reference evidence="1 2" key="1">
    <citation type="submission" date="2017-11" db="EMBL/GenBank/DDBJ databases">
        <title>The genome of Rhizophagus clarus HR1 reveals common genetic basis of auxotrophy among arbuscular mycorrhizal fungi.</title>
        <authorList>
            <person name="Kobayashi Y."/>
        </authorList>
    </citation>
    <scope>NUCLEOTIDE SEQUENCE [LARGE SCALE GENOMIC DNA]</scope>
    <source>
        <strain evidence="1 2">HR1</strain>
    </source>
</reference>
<proteinExistence type="predicted"/>
<evidence type="ECO:0000313" key="1">
    <source>
        <dbReference type="EMBL" id="GBC00803.1"/>
    </source>
</evidence>
<dbReference type="AlphaFoldDB" id="A0A2Z6RI49"/>
<comment type="caution">
    <text evidence="1">The sequence shown here is derived from an EMBL/GenBank/DDBJ whole genome shotgun (WGS) entry which is preliminary data.</text>
</comment>
<sequence>MQKITIEEWRKVIIDLPKEKASGPSKIFNELLQHMGPNMFKFTLQLANLCLTTGDIPAEWRDALLYPISKTMEWEHQLTKTRPITLLETIRKAVVKIITQKLSQIIANNNILKEENHAALLYYNN</sequence>
<name>A0A2Z6RI49_9GLOM</name>
<keyword evidence="2" id="KW-1185">Reference proteome</keyword>
<protein>
    <recommendedName>
        <fullName evidence="3">Reverse transcriptase domain-containing protein</fullName>
    </recommendedName>
</protein>
<gene>
    <name evidence="1" type="ORF">RclHR1_03980019</name>
</gene>
<dbReference type="STRING" id="94130.A0A2Z6RI49"/>
<evidence type="ECO:0008006" key="3">
    <source>
        <dbReference type="Google" id="ProtNLM"/>
    </source>
</evidence>
<dbReference type="Proteomes" id="UP000247702">
    <property type="component" value="Unassembled WGS sequence"/>
</dbReference>
<accession>A0A2Z6RI49</accession>
<evidence type="ECO:0000313" key="2">
    <source>
        <dbReference type="Proteomes" id="UP000247702"/>
    </source>
</evidence>
<organism evidence="1 2">
    <name type="scientific">Rhizophagus clarus</name>
    <dbReference type="NCBI Taxonomy" id="94130"/>
    <lineage>
        <taxon>Eukaryota</taxon>
        <taxon>Fungi</taxon>
        <taxon>Fungi incertae sedis</taxon>
        <taxon>Mucoromycota</taxon>
        <taxon>Glomeromycotina</taxon>
        <taxon>Glomeromycetes</taxon>
        <taxon>Glomerales</taxon>
        <taxon>Glomeraceae</taxon>
        <taxon>Rhizophagus</taxon>
    </lineage>
</organism>
<dbReference type="EMBL" id="BEXD01003312">
    <property type="protein sequence ID" value="GBC00803.1"/>
    <property type="molecule type" value="Genomic_DNA"/>
</dbReference>